<dbReference type="EC" id="2.4.1.255" evidence="3"/>
<feature type="repeat" description="TPR" evidence="8">
    <location>
        <begin position="309"/>
        <end position="342"/>
    </location>
</feature>
<evidence type="ECO:0000256" key="3">
    <source>
        <dbReference type="ARBA" id="ARBA00011970"/>
    </source>
</evidence>
<keyword evidence="11" id="KW-1185">Reference proteome</keyword>
<evidence type="ECO:0000313" key="10">
    <source>
        <dbReference type="EMBL" id="EME69797.1"/>
    </source>
</evidence>
<dbReference type="SUPFAM" id="SSF48452">
    <property type="entry name" value="TPR-like"/>
    <property type="match status" value="2"/>
</dbReference>
<dbReference type="eggNOG" id="COG3914">
    <property type="taxonomic scope" value="Bacteria"/>
</dbReference>
<feature type="domain" description="O-GlcNAc transferase C-terminal" evidence="9">
    <location>
        <begin position="589"/>
        <end position="771"/>
    </location>
</feature>
<dbReference type="Gene3D" id="3.40.50.11380">
    <property type="match status" value="1"/>
</dbReference>
<evidence type="ECO:0000259" key="9">
    <source>
        <dbReference type="Pfam" id="PF13844"/>
    </source>
</evidence>
<protein>
    <recommendedName>
        <fullName evidence="3">protein O-GlcNAc transferase</fullName>
        <ecNumber evidence="3">2.4.1.255</ecNumber>
    </recommendedName>
</protein>
<proteinExistence type="inferred from homology"/>
<evidence type="ECO:0000313" key="11">
    <source>
        <dbReference type="Proteomes" id="UP000011744"/>
    </source>
</evidence>
<dbReference type="InterPro" id="IPR029489">
    <property type="entry name" value="OGT/SEC/SPY_C"/>
</dbReference>
<dbReference type="eggNOG" id="COG0457">
    <property type="taxonomic scope" value="Bacteria"/>
</dbReference>
<dbReference type="OrthoDB" id="146908at2"/>
<dbReference type="PANTHER" id="PTHR44998:SF1">
    <property type="entry name" value="UDP-N-ACETYLGLUCOSAMINE--PEPTIDE N-ACETYLGLUCOSAMINYLTRANSFERASE 110 KDA SUBUNIT"/>
    <property type="match status" value="1"/>
</dbReference>
<evidence type="ECO:0000256" key="7">
    <source>
        <dbReference type="ARBA" id="ARBA00022803"/>
    </source>
</evidence>
<comment type="pathway">
    <text evidence="1">Protein modification; protein glycosylation.</text>
</comment>
<feature type="domain" description="O-GlcNAc transferase C-terminal" evidence="9">
    <location>
        <begin position="425"/>
        <end position="577"/>
    </location>
</feature>
<dbReference type="AlphaFoldDB" id="M2ZR45"/>
<evidence type="ECO:0000256" key="4">
    <source>
        <dbReference type="ARBA" id="ARBA00022676"/>
    </source>
</evidence>
<dbReference type="PATRIC" id="fig|1244869.3.peg.2323"/>
<dbReference type="Gene3D" id="1.25.40.10">
    <property type="entry name" value="Tetratricopeptide repeat domain"/>
    <property type="match status" value="5"/>
</dbReference>
<feature type="repeat" description="TPR" evidence="8">
    <location>
        <begin position="241"/>
        <end position="274"/>
    </location>
</feature>
<dbReference type="Pfam" id="PF13844">
    <property type="entry name" value="Glyco_transf_41"/>
    <property type="match status" value="2"/>
</dbReference>
<sequence>MTGADTLSRAQAEHRGGNIAAAEPLYRAVLAADPDHAEALYAFGVLLAQTGRLGESLGHLERAARLAPDDGRIGRNFALVLQAAGRLPEAEREFLRLRECEPDQAEHRFGLGLVTSAQGRLAESIGHFRDGLALAPHDAEACCNLGLAYRAAGRLDEAVDAFARAARLAPGLAKAHGNLGGALFAAGRWAEAAEAWKKALVLDPNHPEVEADLGIALANLGRLDEAVQAFERAVRLDPRHPVFHYNLGRALHDMGRLDEACAVYGQVVALDPGHASAHLNRGVILRKQKNYAEAVAAYDRAIALEPGNAHAHLNRSKVLYDMGRHQEALASCRDAIALKPEDAEAHSELAHVRKQLCDWEGLDRDEEKCLSLVRAGAGGVDPFVFLSLSSTQAEQLACARLWAADIAARAKRSPALPAVADGGDAGRIRLGYLSADFRDHPVGYLVANLFERHDRQRFEVFAYSYGPDDGSPTRRRLEQGVDRFVDLRSLTHADAVSRIRRDGIDILVDLTGYTLHSRTDILAARPAPIQVNYLGYAGTLGGDFADYILADPTILPMAEQASVTERIVHLPNCYLPSDPDRAAVPGTPARGACGLPEDGVILCAFHNAYKINPPLFDVWMRVLAQVPGSVLWLLDGSARANLCREAKACGIDPGRLVFAPRVGIGAYLARHRLADLYLDTLPYNAHGSAADALWMGVPVVTCLGRTFPGRVAASVLKAAGLPELVTRTPAQYEELVLALARDSERRAGLRRRLAEAKSASALFDNARFTRDIETAFTRMWQRRVAGKPPESFAV</sequence>
<dbReference type="GO" id="GO:0097363">
    <property type="term" value="F:protein O-acetylglucosaminyltransferase activity"/>
    <property type="evidence" value="ECO:0007669"/>
    <property type="project" value="UniProtKB-EC"/>
</dbReference>
<dbReference type="EMBL" id="AONQ01000027">
    <property type="protein sequence ID" value="EME69797.1"/>
    <property type="molecule type" value="Genomic_DNA"/>
</dbReference>
<dbReference type="InterPro" id="IPR019734">
    <property type="entry name" value="TPR_rpt"/>
</dbReference>
<reference evidence="10 11" key="1">
    <citation type="journal article" date="2014" name="Genome Announc.">
        <title>Draft Genome Sequence of Magnetospirillum sp. Strain SO-1, a Freshwater Magnetotactic Bacterium Isolated from the Ol'khovka River, Russia.</title>
        <authorList>
            <person name="Grouzdev D.S."/>
            <person name="Dziuba M.V."/>
            <person name="Sukhacheva M.S."/>
            <person name="Mardanov A.V."/>
            <person name="Beletskiy A.V."/>
            <person name="Kuznetsov B.B."/>
            <person name="Skryabin K.G."/>
        </authorList>
    </citation>
    <scope>NUCLEOTIDE SEQUENCE [LARGE SCALE GENOMIC DNA]</scope>
    <source>
        <strain evidence="10 11">SO-1</strain>
    </source>
</reference>
<evidence type="ECO:0000256" key="5">
    <source>
        <dbReference type="ARBA" id="ARBA00022679"/>
    </source>
</evidence>
<feature type="repeat" description="TPR" evidence="8">
    <location>
        <begin position="207"/>
        <end position="240"/>
    </location>
</feature>
<dbReference type="Pfam" id="PF07719">
    <property type="entry name" value="TPR_2"/>
    <property type="match status" value="1"/>
</dbReference>
<keyword evidence="6" id="KW-0677">Repeat</keyword>
<dbReference type="InterPro" id="IPR013105">
    <property type="entry name" value="TPR_2"/>
</dbReference>
<dbReference type="PROSITE" id="PS50005">
    <property type="entry name" value="TPR"/>
    <property type="match status" value="7"/>
</dbReference>
<dbReference type="InterPro" id="IPR011990">
    <property type="entry name" value="TPR-like_helical_dom_sf"/>
</dbReference>
<feature type="repeat" description="TPR" evidence="8">
    <location>
        <begin position="139"/>
        <end position="172"/>
    </location>
</feature>
<evidence type="ECO:0000256" key="1">
    <source>
        <dbReference type="ARBA" id="ARBA00004922"/>
    </source>
</evidence>
<gene>
    <name evidence="10" type="ORF">H261_11525</name>
</gene>
<organism evidence="10 11">
    <name type="scientific">Paramagnetospirillum caucaseum</name>
    <dbReference type="NCBI Taxonomy" id="1244869"/>
    <lineage>
        <taxon>Bacteria</taxon>
        <taxon>Pseudomonadati</taxon>
        <taxon>Pseudomonadota</taxon>
        <taxon>Alphaproteobacteria</taxon>
        <taxon>Rhodospirillales</taxon>
        <taxon>Magnetospirillaceae</taxon>
        <taxon>Paramagnetospirillum</taxon>
    </lineage>
</organism>
<evidence type="ECO:0000256" key="2">
    <source>
        <dbReference type="ARBA" id="ARBA00005386"/>
    </source>
</evidence>
<keyword evidence="4" id="KW-0328">Glycosyltransferase</keyword>
<comment type="similarity">
    <text evidence="2">Belongs to the glycosyltransferase 41 family. O-GlcNAc transferase subfamily.</text>
</comment>
<dbReference type="Pfam" id="PF13432">
    <property type="entry name" value="TPR_16"/>
    <property type="match status" value="4"/>
</dbReference>
<keyword evidence="5" id="KW-0808">Transferase</keyword>
<feature type="repeat" description="TPR" evidence="8">
    <location>
        <begin position="173"/>
        <end position="206"/>
    </location>
</feature>
<keyword evidence="7 8" id="KW-0802">TPR repeat</keyword>
<accession>M2ZR45</accession>
<dbReference type="PROSITE" id="PS50293">
    <property type="entry name" value="TPR_REGION"/>
    <property type="match status" value="4"/>
</dbReference>
<comment type="caution">
    <text evidence="10">The sequence shown here is derived from an EMBL/GenBank/DDBJ whole genome shotgun (WGS) entry which is preliminary data.</text>
</comment>
<name>M2ZR45_9PROT</name>
<dbReference type="Gene3D" id="3.40.50.2000">
    <property type="entry name" value="Glycogen Phosphorylase B"/>
    <property type="match status" value="1"/>
</dbReference>
<evidence type="ECO:0000256" key="6">
    <source>
        <dbReference type="ARBA" id="ARBA00022737"/>
    </source>
</evidence>
<dbReference type="Proteomes" id="UP000011744">
    <property type="component" value="Unassembled WGS sequence"/>
</dbReference>
<evidence type="ECO:0000256" key="8">
    <source>
        <dbReference type="PROSITE-ProRule" id="PRU00339"/>
    </source>
</evidence>
<feature type="repeat" description="TPR" evidence="8">
    <location>
        <begin position="275"/>
        <end position="308"/>
    </location>
</feature>
<dbReference type="PANTHER" id="PTHR44998">
    <property type="match status" value="1"/>
</dbReference>
<dbReference type="STRING" id="1244869.H261_11525"/>
<dbReference type="SMART" id="SM00028">
    <property type="entry name" value="TPR"/>
    <property type="match status" value="9"/>
</dbReference>
<feature type="repeat" description="TPR" evidence="8">
    <location>
        <begin position="37"/>
        <end position="70"/>
    </location>
</feature>
<dbReference type="RefSeq" id="WP_008617607.1">
    <property type="nucleotide sequence ID" value="NZ_AONQ01000027.1"/>
</dbReference>